<dbReference type="EMBL" id="LDOV01000001">
    <property type="protein sequence ID" value="KLV03047.1"/>
    <property type="molecule type" value="Genomic_DNA"/>
</dbReference>
<dbReference type="Proteomes" id="UP000036426">
    <property type="component" value="Unassembled WGS sequence"/>
</dbReference>
<protein>
    <submittedName>
        <fullName evidence="1">Uncharacterized protein</fullName>
    </submittedName>
</protein>
<evidence type="ECO:0000313" key="1">
    <source>
        <dbReference type="EMBL" id="KLV03047.1"/>
    </source>
</evidence>
<dbReference type="PATRIC" id="fig|754436.4.peg.112"/>
<organism evidence="1 2">
    <name type="scientific">Photobacterium aphoticum</name>
    <dbReference type="NCBI Taxonomy" id="754436"/>
    <lineage>
        <taxon>Bacteria</taxon>
        <taxon>Pseudomonadati</taxon>
        <taxon>Pseudomonadota</taxon>
        <taxon>Gammaproteobacteria</taxon>
        <taxon>Vibrionales</taxon>
        <taxon>Vibrionaceae</taxon>
        <taxon>Photobacterium</taxon>
    </lineage>
</organism>
<sequence length="156" mass="17734">MTALFSCLSMANDNYAFLYLHKVMAAYSDKVQQCDGKAVMPVLTEEETVFLQRVLSPQPIVLNYLSHQAVTRCTQPEYTALLELVVSYPEMDVSFPAKNLAAVTGKMMAYSDLSAQAAYWQLSEDDRQALHAIKPLQRPFNVIYVFENIIQRDKEE</sequence>
<accession>A0A0J1JLL0</accession>
<evidence type="ECO:0000313" key="2">
    <source>
        <dbReference type="Proteomes" id="UP000036426"/>
    </source>
</evidence>
<name>A0A0J1JLL0_9GAMM</name>
<gene>
    <name evidence="1" type="ORF">ABT58_00510</name>
</gene>
<keyword evidence="2" id="KW-1185">Reference proteome</keyword>
<dbReference type="AlphaFoldDB" id="A0A0J1JLL0"/>
<proteinExistence type="predicted"/>
<reference evidence="1 2" key="1">
    <citation type="submission" date="2015-05" db="EMBL/GenBank/DDBJ databases">
        <title>Photobacterium galathea sp. nov.</title>
        <authorList>
            <person name="Machado H."/>
            <person name="Gram L."/>
        </authorList>
    </citation>
    <scope>NUCLEOTIDE SEQUENCE [LARGE SCALE GENOMIC DNA]</scope>
    <source>
        <strain evidence="1 2">DSM 25995</strain>
    </source>
</reference>
<comment type="caution">
    <text evidence="1">The sequence shown here is derived from an EMBL/GenBank/DDBJ whole genome shotgun (WGS) entry which is preliminary data.</text>
</comment>